<organism evidence="1 2">
    <name type="scientific">Desulfosarcina ovata subsp. sediminis</name>
    <dbReference type="NCBI Taxonomy" id="885957"/>
    <lineage>
        <taxon>Bacteria</taxon>
        <taxon>Pseudomonadati</taxon>
        <taxon>Thermodesulfobacteriota</taxon>
        <taxon>Desulfobacteria</taxon>
        <taxon>Desulfobacterales</taxon>
        <taxon>Desulfosarcinaceae</taxon>
        <taxon>Desulfosarcina</taxon>
    </lineage>
</organism>
<evidence type="ECO:0000313" key="2">
    <source>
        <dbReference type="Proteomes" id="UP000425960"/>
    </source>
</evidence>
<evidence type="ECO:0000313" key="1">
    <source>
        <dbReference type="EMBL" id="BBO85781.1"/>
    </source>
</evidence>
<accession>A0A5K8A061</accession>
<dbReference type="AlphaFoldDB" id="A0A5K8A061"/>
<proteinExistence type="predicted"/>
<gene>
    <name evidence="1" type="ORF">DSCO28_63470</name>
</gene>
<dbReference type="RefSeq" id="WP_155325275.1">
    <property type="nucleotide sequence ID" value="NZ_AP021876.1"/>
</dbReference>
<dbReference type="Proteomes" id="UP000425960">
    <property type="component" value="Chromosome"/>
</dbReference>
<sequence length="121" mass="13803">MLNCFFNNFDSAKEYTHSQIQKIIESRRNVLCFYAIETGFKRCALALNFDEYNQKDGAVPLHILLDKEVWALSLTQGKELQDQYNSSLIGKNIIVIYTAQGCSGWFSLKFDLGKYTAATSK</sequence>
<name>A0A5K8A061_9BACT</name>
<protein>
    <submittedName>
        <fullName evidence="1">Uncharacterized protein</fullName>
    </submittedName>
</protein>
<dbReference type="EMBL" id="AP021876">
    <property type="protein sequence ID" value="BBO85781.1"/>
    <property type="molecule type" value="Genomic_DNA"/>
</dbReference>
<reference evidence="1 2" key="1">
    <citation type="submission" date="2019-11" db="EMBL/GenBank/DDBJ databases">
        <title>Comparative genomics of hydrocarbon-degrading Desulfosarcina strains.</title>
        <authorList>
            <person name="Watanabe M."/>
            <person name="Kojima H."/>
            <person name="Fukui M."/>
        </authorList>
    </citation>
    <scope>NUCLEOTIDE SEQUENCE [LARGE SCALE GENOMIC DNA]</scope>
    <source>
        <strain evidence="1 2">28bB2T</strain>
    </source>
</reference>
<dbReference type="KEGG" id="dov:DSCO28_63470"/>